<evidence type="ECO:0000256" key="12">
    <source>
        <dbReference type="RuleBase" id="RU363101"/>
    </source>
</evidence>
<proteinExistence type="inferred from homology"/>
<evidence type="ECO:0000256" key="2">
    <source>
        <dbReference type="ARBA" id="ARBA00004377"/>
    </source>
</evidence>
<keyword evidence="6 12" id="KW-1003">Cell membrane</keyword>
<protein>
    <recommendedName>
        <fullName evidence="4 12">Heme exporter protein D</fullName>
    </recommendedName>
</protein>
<gene>
    <name evidence="13" type="primary">ccmD</name>
    <name evidence="13" type="ORF">ACFQ4E_04975</name>
</gene>
<evidence type="ECO:0000256" key="6">
    <source>
        <dbReference type="ARBA" id="ARBA00022475"/>
    </source>
</evidence>
<evidence type="ECO:0000256" key="4">
    <source>
        <dbReference type="ARBA" id="ARBA00016461"/>
    </source>
</evidence>
<keyword evidence="8 12" id="KW-0812">Transmembrane</keyword>
<evidence type="ECO:0000313" key="13">
    <source>
        <dbReference type="EMBL" id="MFD1341767.1"/>
    </source>
</evidence>
<evidence type="ECO:0000256" key="1">
    <source>
        <dbReference type="ARBA" id="ARBA00002442"/>
    </source>
</evidence>
<name>A0ABW3ZFZ3_9RHOB</name>
<evidence type="ECO:0000256" key="3">
    <source>
        <dbReference type="ARBA" id="ARBA00008741"/>
    </source>
</evidence>
<evidence type="ECO:0000256" key="11">
    <source>
        <dbReference type="ARBA" id="ARBA00023136"/>
    </source>
</evidence>
<dbReference type="Pfam" id="PF04995">
    <property type="entry name" value="CcmD"/>
    <property type="match status" value="1"/>
</dbReference>
<accession>A0ABW3ZFZ3</accession>
<dbReference type="RefSeq" id="WP_386801834.1">
    <property type="nucleotide sequence ID" value="NZ_JBHTMU010000006.1"/>
</dbReference>
<keyword evidence="14" id="KW-1185">Reference proteome</keyword>
<dbReference type="EMBL" id="JBHTMU010000006">
    <property type="protein sequence ID" value="MFD1341767.1"/>
    <property type="molecule type" value="Genomic_DNA"/>
</dbReference>
<evidence type="ECO:0000256" key="5">
    <source>
        <dbReference type="ARBA" id="ARBA00022448"/>
    </source>
</evidence>
<evidence type="ECO:0000256" key="8">
    <source>
        <dbReference type="ARBA" id="ARBA00022692"/>
    </source>
</evidence>
<comment type="subcellular location">
    <subcellularLocation>
        <location evidence="2 12">Cell inner membrane</location>
        <topology evidence="2 12">Single-pass membrane protein</topology>
    </subcellularLocation>
</comment>
<comment type="function">
    <text evidence="1 12">Required for the export of heme to the periplasm for the biogenesis of c-type cytochromes.</text>
</comment>
<evidence type="ECO:0000256" key="10">
    <source>
        <dbReference type="ARBA" id="ARBA00022989"/>
    </source>
</evidence>
<evidence type="ECO:0000256" key="9">
    <source>
        <dbReference type="ARBA" id="ARBA00022748"/>
    </source>
</evidence>
<evidence type="ECO:0000256" key="7">
    <source>
        <dbReference type="ARBA" id="ARBA00022519"/>
    </source>
</evidence>
<keyword evidence="11 12" id="KW-0472">Membrane</keyword>
<keyword evidence="9 12" id="KW-0201">Cytochrome c-type biogenesis</keyword>
<organism evidence="13 14">
    <name type="scientific">Litorisediminicola beolgyonensis</name>
    <dbReference type="NCBI Taxonomy" id="1173614"/>
    <lineage>
        <taxon>Bacteria</taxon>
        <taxon>Pseudomonadati</taxon>
        <taxon>Pseudomonadota</taxon>
        <taxon>Alphaproteobacteria</taxon>
        <taxon>Rhodobacterales</taxon>
        <taxon>Paracoccaceae</taxon>
        <taxon>Litorisediminicola</taxon>
    </lineage>
</organism>
<dbReference type="InterPro" id="IPR007078">
    <property type="entry name" value="Haem_export_protD_CcmD"/>
</dbReference>
<evidence type="ECO:0000313" key="14">
    <source>
        <dbReference type="Proteomes" id="UP001597135"/>
    </source>
</evidence>
<keyword evidence="5 12" id="KW-0813">Transport</keyword>
<dbReference type="Proteomes" id="UP001597135">
    <property type="component" value="Unassembled WGS sequence"/>
</dbReference>
<feature type="transmembrane region" description="Helical" evidence="12">
    <location>
        <begin position="12"/>
        <end position="31"/>
    </location>
</feature>
<keyword evidence="10 12" id="KW-1133">Transmembrane helix</keyword>
<comment type="caution">
    <text evidence="13">The sequence shown here is derived from an EMBL/GenBank/DDBJ whole genome shotgun (WGS) entry which is preliminary data.</text>
</comment>
<dbReference type="NCBIfam" id="TIGR03141">
    <property type="entry name" value="cytochro_ccmD"/>
    <property type="match status" value="1"/>
</dbReference>
<keyword evidence="7 12" id="KW-0997">Cell inner membrane</keyword>
<comment type="similarity">
    <text evidence="3 12">Belongs to the CcmD/CycX/HelD family.</text>
</comment>
<sequence>MMPELGKYAVYVLSAYGVSLALLAALIWLSLRRSAQVKSELDKVERRDAR</sequence>
<reference evidence="14" key="1">
    <citation type="journal article" date="2019" name="Int. J. Syst. Evol. Microbiol.">
        <title>The Global Catalogue of Microorganisms (GCM) 10K type strain sequencing project: providing services to taxonomists for standard genome sequencing and annotation.</title>
        <authorList>
            <consortium name="The Broad Institute Genomics Platform"/>
            <consortium name="The Broad Institute Genome Sequencing Center for Infectious Disease"/>
            <person name="Wu L."/>
            <person name="Ma J."/>
        </authorList>
    </citation>
    <scope>NUCLEOTIDE SEQUENCE [LARGE SCALE GENOMIC DNA]</scope>
    <source>
        <strain evidence="14">CCUG 62953</strain>
    </source>
</reference>